<dbReference type="GO" id="GO:0015074">
    <property type="term" value="P:DNA integration"/>
    <property type="evidence" value="ECO:0007669"/>
    <property type="project" value="UniProtKB-KW"/>
</dbReference>
<gene>
    <name evidence="6" type="ORF">DJ76_03460</name>
</gene>
<dbReference type="InterPro" id="IPR036388">
    <property type="entry name" value="WH-like_DNA-bd_sf"/>
</dbReference>
<feature type="coiled-coil region" evidence="4">
    <location>
        <begin position="244"/>
        <end position="274"/>
    </location>
</feature>
<evidence type="ECO:0000313" key="6">
    <source>
        <dbReference type="EMBL" id="OYR75156.1"/>
    </source>
</evidence>
<dbReference type="SMART" id="SM00857">
    <property type="entry name" value="Resolvase"/>
    <property type="match status" value="1"/>
</dbReference>
<accession>A0A256K2Y9</accession>
<dbReference type="GO" id="GO:0003677">
    <property type="term" value="F:DNA binding"/>
    <property type="evidence" value="ECO:0007669"/>
    <property type="project" value="UniProtKB-KW"/>
</dbReference>
<dbReference type="InterPro" id="IPR006118">
    <property type="entry name" value="Recombinase_CS"/>
</dbReference>
<dbReference type="InterPro" id="IPR006119">
    <property type="entry name" value="Resolv_N"/>
</dbReference>
<dbReference type="PANTHER" id="PTHR30461">
    <property type="entry name" value="DNA-INVERTASE FROM LAMBDOID PROPHAGE"/>
    <property type="match status" value="1"/>
</dbReference>
<dbReference type="SUPFAM" id="SSF53041">
    <property type="entry name" value="Resolvase-like"/>
    <property type="match status" value="1"/>
</dbReference>
<dbReference type="Pfam" id="PF00239">
    <property type="entry name" value="Resolvase"/>
    <property type="match status" value="1"/>
</dbReference>
<dbReference type="PROSITE" id="PS00397">
    <property type="entry name" value="RECOMBINASES_1"/>
    <property type="match status" value="1"/>
</dbReference>
<dbReference type="PROSITE" id="PS51736">
    <property type="entry name" value="RECOMBINASES_3"/>
    <property type="match status" value="1"/>
</dbReference>
<name>A0A256K2Y9_HALEZ</name>
<comment type="caution">
    <text evidence="6">The sequence shown here is derived from an EMBL/GenBank/DDBJ whole genome shotgun (WGS) entry which is preliminary data.</text>
</comment>
<evidence type="ECO:0000256" key="4">
    <source>
        <dbReference type="SAM" id="Coils"/>
    </source>
</evidence>
<organism evidence="6 7">
    <name type="scientific">Halorubrum ezzemoulense</name>
    <name type="common">Halorubrum chaoviator</name>
    <dbReference type="NCBI Taxonomy" id="337243"/>
    <lineage>
        <taxon>Archaea</taxon>
        <taxon>Methanobacteriati</taxon>
        <taxon>Methanobacteriota</taxon>
        <taxon>Stenosarchaea group</taxon>
        <taxon>Halobacteria</taxon>
        <taxon>Halobacteriales</taxon>
        <taxon>Haloferacaceae</taxon>
        <taxon>Halorubrum</taxon>
    </lineage>
</organism>
<keyword evidence="4" id="KW-0175">Coiled coil</keyword>
<keyword evidence="3" id="KW-0233">DNA recombination</keyword>
<evidence type="ECO:0000256" key="2">
    <source>
        <dbReference type="ARBA" id="ARBA00023125"/>
    </source>
</evidence>
<dbReference type="InterPro" id="IPR050639">
    <property type="entry name" value="SSR_resolvase"/>
</dbReference>
<evidence type="ECO:0000256" key="3">
    <source>
        <dbReference type="ARBA" id="ARBA00023172"/>
    </source>
</evidence>
<evidence type="ECO:0000259" key="5">
    <source>
        <dbReference type="PROSITE" id="PS51736"/>
    </source>
</evidence>
<evidence type="ECO:0000256" key="1">
    <source>
        <dbReference type="ARBA" id="ARBA00022908"/>
    </source>
</evidence>
<keyword evidence="1" id="KW-0229">DNA integration</keyword>
<feature type="domain" description="Resolvase/invertase-type recombinase catalytic" evidence="5">
    <location>
        <begin position="8"/>
        <end position="159"/>
    </location>
</feature>
<reference evidence="6 7" key="1">
    <citation type="journal article" date="2014" name="Front. Microbiol.">
        <title>Population and genomic analysis of the genus Halorubrum.</title>
        <authorList>
            <person name="Fullmer M.S."/>
            <person name="Soucy S.M."/>
            <person name="Swithers K.S."/>
            <person name="Makkay A.M."/>
            <person name="Wheeler R."/>
            <person name="Ventosa A."/>
            <person name="Gogarten J.P."/>
            <person name="Papke R.T."/>
        </authorList>
    </citation>
    <scope>NUCLEOTIDE SEQUENCE [LARGE SCALE GENOMIC DNA]</scope>
    <source>
        <strain evidence="6 7">Ec15</strain>
    </source>
</reference>
<keyword evidence="2" id="KW-0238">DNA-binding</keyword>
<dbReference type="RefSeq" id="WP_094494555.1">
    <property type="nucleotide sequence ID" value="NZ_NHPD01000017.1"/>
</dbReference>
<dbReference type="PANTHER" id="PTHR30461:SF26">
    <property type="entry name" value="RESOLVASE HOMOLOG YNEB"/>
    <property type="match status" value="1"/>
</dbReference>
<proteinExistence type="predicted"/>
<dbReference type="Gene3D" id="1.10.10.10">
    <property type="entry name" value="Winged helix-like DNA-binding domain superfamily/Winged helix DNA-binding domain"/>
    <property type="match status" value="1"/>
</dbReference>
<evidence type="ECO:0000313" key="7">
    <source>
        <dbReference type="Proteomes" id="UP000216925"/>
    </source>
</evidence>
<dbReference type="GO" id="GO:0000150">
    <property type="term" value="F:DNA strand exchange activity"/>
    <property type="evidence" value="ECO:0007669"/>
    <property type="project" value="InterPro"/>
</dbReference>
<dbReference type="Proteomes" id="UP000216925">
    <property type="component" value="Unassembled WGS sequence"/>
</dbReference>
<dbReference type="InterPro" id="IPR036162">
    <property type="entry name" value="Resolvase-like_N_sf"/>
</dbReference>
<dbReference type="EMBL" id="NHPD01000017">
    <property type="protein sequence ID" value="OYR75156.1"/>
    <property type="molecule type" value="Genomic_DNA"/>
</dbReference>
<dbReference type="Gene3D" id="3.40.50.1390">
    <property type="entry name" value="Resolvase, N-terminal catalytic domain"/>
    <property type="match status" value="1"/>
</dbReference>
<sequence>MSENGPETVAIYARVSTTDQDASRQLDELRTWVAEEYPAAESEEYVDVVSGSATERAEEYHALRDAIGAGGLDLVVVDEISRLSRLGGGEIHDFIQHGLENDTSIRDREVGLSIDVGSSEVDRAVKELIAGLLGDLAKIEHKQKLRRIRSGIAAAQDAGKWTGRPPAGFVVEDGYLRVDPPEFLNTREALARVERGEPYADVAESSGIPESTLRSLEDDRRELYLAGEADDDRVDAALEDVRPLEDAREEEVDIDELRERVERLEEAAGVSEEAR</sequence>
<protein>
    <submittedName>
        <fullName evidence="6">Resolvase</fullName>
    </submittedName>
</protein>
<dbReference type="AlphaFoldDB" id="A0A256K2Y9"/>